<gene>
    <name evidence="4" type="ORF">LF1_21640</name>
</gene>
<name>A0A5B1CIT2_9BACT</name>
<feature type="signal peptide" evidence="2">
    <location>
        <begin position="1"/>
        <end position="27"/>
    </location>
</feature>
<dbReference type="PROSITE" id="PS50914">
    <property type="entry name" value="BON"/>
    <property type="match status" value="1"/>
</dbReference>
<feature type="region of interest" description="Disordered" evidence="1">
    <location>
        <begin position="45"/>
        <end position="65"/>
    </location>
</feature>
<feature type="chain" id="PRO_5023066390" description="BON domain-containing protein" evidence="2">
    <location>
        <begin position="28"/>
        <end position="224"/>
    </location>
</feature>
<dbReference type="OrthoDB" id="291345at2"/>
<evidence type="ECO:0000313" key="4">
    <source>
        <dbReference type="EMBL" id="KAA1259629.1"/>
    </source>
</evidence>
<dbReference type="Proteomes" id="UP000322699">
    <property type="component" value="Unassembled WGS sequence"/>
</dbReference>
<dbReference type="InterPro" id="IPR007055">
    <property type="entry name" value="BON_dom"/>
</dbReference>
<comment type="caution">
    <text evidence="4">The sequence shown here is derived from an EMBL/GenBank/DDBJ whole genome shotgun (WGS) entry which is preliminary data.</text>
</comment>
<keyword evidence="5" id="KW-1185">Reference proteome</keyword>
<sequence length="224" mass="21895" precursor="true">MCYHLSSIRTLIAIATFCVICPGLASAQFDGGNLNGGQIGGGDLGGNTGGGDTGGNNQAGGGANTGGLNADDAFSGIERGNTVGATNETGAGFSDAGVGGGGIGGGLGGLGGFGGGGFGGGLGGLFGGQGFGGQSQNSQPVIRTRLRSAIEGSYSAQSTGQNLSYRLQTVPRRAGLTGVNVAVDGTTAIVTGVVATEKQRRMSELLMRLEPGVRNVENRVIVSP</sequence>
<organism evidence="4 5">
    <name type="scientific">Rubripirellula obstinata</name>
    <dbReference type="NCBI Taxonomy" id="406547"/>
    <lineage>
        <taxon>Bacteria</taxon>
        <taxon>Pseudomonadati</taxon>
        <taxon>Planctomycetota</taxon>
        <taxon>Planctomycetia</taxon>
        <taxon>Pirellulales</taxon>
        <taxon>Pirellulaceae</taxon>
        <taxon>Rubripirellula</taxon>
    </lineage>
</organism>
<evidence type="ECO:0000256" key="1">
    <source>
        <dbReference type="SAM" id="MobiDB-lite"/>
    </source>
</evidence>
<reference evidence="4 5" key="1">
    <citation type="submission" date="2019-08" db="EMBL/GenBank/DDBJ databases">
        <title>Deep-cultivation of Planctomycetes and their phenomic and genomic characterization uncovers novel biology.</title>
        <authorList>
            <person name="Wiegand S."/>
            <person name="Jogler M."/>
            <person name="Boedeker C."/>
            <person name="Pinto D."/>
            <person name="Vollmers J."/>
            <person name="Rivas-Marin E."/>
            <person name="Kohn T."/>
            <person name="Peeters S.H."/>
            <person name="Heuer A."/>
            <person name="Rast P."/>
            <person name="Oberbeckmann S."/>
            <person name="Bunk B."/>
            <person name="Jeske O."/>
            <person name="Meyerdierks A."/>
            <person name="Storesund J.E."/>
            <person name="Kallscheuer N."/>
            <person name="Luecker S."/>
            <person name="Lage O.M."/>
            <person name="Pohl T."/>
            <person name="Merkel B.J."/>
            <person name="Hornburger P."/>
            <person name="Mueller R.-W."/>
            <person name="Bruemmer F."/>
            <person name="Labrenz M."/>
            <person name="Spormann A.M."/>
            <person name="Op Den Camp H."/>
            <person name="Overmann J."/>
            <person name="Amann R."/>
            <person name="Jetten M.S.M."/>
            <person name="Mascher T."/>
            <person name="Medema M.H."/>
            <person name="Devos D.P."/>
            <person name="Kaster A.-K."/>
            <person name="Ovreas L."/>
            <person name="Rohde M."/>
            <person name="Galperin M.Y."/>
            <person name="Jogler C."/>
        </authorList>
    </citation>
    <scope>NUCLEOTIDE SEQUENCE [LARGE SCALE GENOMIC DNA]</scope>
    <source>
        <strain evidence="4 5">LF1</strain>
    </source>
</reference>
<evidence type="ECO:0000313" key="5">
    <source>
        <dbReference type="Proteomes" id="UP000322699"/>
    </source>
</evidence>
<dbReference type="EMBL" id="VRLW01000001">
    <property type="protein sequence ID" value="KAA1259629.1"/>
    <property type="molecule type" value="Genomic_DNA"/>
</dbReference>
<feature type="domain" description="BON" evidence="3">
    <location>
        <begin position="155"/>
        <end position="224"/>
    </location>
</feature>
<protein>
    <recommendedName>
        <fullName evidence="3">BON domain-containing protein</fullName>
    </recommendedName>
</protein>
<dbReference type="AlphaFoldDB" id="A0A5B1CIT2"/>
<evidence type="ECO:0000259" key="3">
    <source>
        <dbReference type="PROSITE" id="PS50914"/>
    </source>
</evidence>
<keyword evidence="2" id="KW-0732">Signal</keyword>
<accession>A0A5B1CIT2</accession>
<dbReference type="RefSeq" id="WP_157593931.1">
    <property type="nucleotide sequence ID" value="NZ_LWSK01000050.1"/>
</dbReference>
<evidence type="ECO:0000256" key="2">
    <source>
        <dbReference type="SAM" id="SignalP"/>
    </source>
</evidence>
<proteinExistence type="predicted"/>